<protein>
    <submittedName>
        <fullName evidence="1">Uncharacterized protein</fullName>
    </submittedName>
</protein>
<dbReference type="OrthoDB" id="692882at2759"/>
<evidence type="ECO:0000313" key="1">
    <source>
        <dbReference type="EMBL" id="PIA24887.1"/>
    </source>
</evidence>
<proteinExistence type="predicted"/>
<keyword evidence="2" id="KW-1185">Reference proteome</keyword>
<name>A0A2G5C256_AQUCA</name>
<dbReference type="PANTHER" id="PTHR46371">
    <property type="entry name" value="OS04G0464100 PROTEIN"/>
    <property type="match status" value="1"/>
</dbReference>
<dbReference type="STRING" id="218851.A0A2G5C256"/>
<dbReference type="EMBL" id="KZ305161">
    <property type="protein sequence ID" value="PIA24887.1"/>
    <property type="molecule type" value="Genomic_DNA"/>
</dbReference>
<reference evidence="1 2" key="1">
    <citation type="submission" date="2017-09" db="EMBL/GenBank/DDBJ databases">
        <title>WGS assembly of Aquilegia coerulea Goldsmith.</title>
        <authorList>
            <person name="Hodges S."/>
            <person name="Kramer E."/>
            <person name="Nordborg M."/>
            <person name="Tomkins J."/>
            <person name="Borevitz J."/>
            <person name="Derieg N."/>
            <person name="Yan J."/>
            <person name="Mihaltcheva S."/>
            <person name="Hayes R.D."/>
            <person name="Rokhsar D."/>
        </authorList>
    </citation>
    <scope>NUCLEOTIDE SEQUENCE [LARGE SCALE GENOMIC DNA]</scope>
    <source>
        <strain evidence="2">cv. Goldsmith</strain>
    </source>
</reference>
<accession>A0A2G5C256</accession>
<dbReference type="InterPro" id="IPR044296">
    <property type="entry name" value="HIPP46"/>
</dbReference>
<dbReference type="InParanoid" id="A0A2G5C256"/>
<dbReference type="Gene3D" id="3.30.70.100">
    <property type="match status" value="1"/>
</dbReference>
<dbReference type="AlphaFoldDB" id="A0A2G5C256"/>
<dbReference type="Proteomes" id="UP000230069">
    <property type="component" value="Unassembled WGS sequence"/>
</dbReference>
<evidence type="ECO:0000313" key="2">
    <source>
        <dbReference type="Proteomes" id="UP000230069"/>
    </source>
</evidence>
<sequence>MLQKKVVIRLLGMNDDKSRTKAMKIAVSAPGDDKNQIIVIGEGIDSTCLTVTLRKKVGYFTEIVSVTPIPGQKNDDIKKDLCTPPILCYPYQYGTPQKCWTEVREPQQDCTIM</sequence>
<gene>
    <name evidence="1" type="ORF">AQUCO_15600002v1</name>
</gene>
<organism evidence="1 2">
    <name type="scientific">Aquilegia coerulea</name>
    <name type="common">Rocky mountain columbine</name>
    <dbReference type="NCBI Taxonomy" id="218851"/>
    <lineage>
        <taxon>Eukaryota</taxon>
        <taxon>Viridiplantae</taxon>
        <taxon>Streptophyta</taxon>
        <taxon>Embryophyta</taxon>
        <taxon>Tracheophyta</taxon>
        <taxon>Spermatophyta</taxon>
        <taxon>Magnoliopsida</taxon>
        <taxon>Ranunculales</taxon>
        <taxon>Ranunculaceae</taxon>
        <taxon>Thalictroideae</taxon>
        <taxon>Aquilegia</taxon>
    </lineage>
</organism>